<feature type="non-terminal residue" evidence="11">
    <location>
        <position position="1"/>
    </location>
</feature>
<dbReference type="InterPro" id="IPR021109">
    <property type="entry name" value="Peptidase_aspartic_dom_sf"/>
</dbReference>
<keyword evidence="6" id="KW-0378">Hydrolase</keyword>
<dbReference type="Gene3D" id="2.40.70.10">
    <property type="entry name" value="Acid Proteases"/>
    <property type="match status" value="1"/>
</dbReference>
<keyword evidence="12" id="KW-1185">Reference proteome</keyword>
<dbReference type="Pfam" id="PF14543">
    <property type="entry name" value="TAXi_N"/>
    <property type="match status" value="1"/>
</dbReference>
<dbReference type="SUPFAM" id="SSF50630">
    <property type="entry name" value="Acid proteases"/>
    <property type="match status" value="1"/>
</dbReference>
<evidence type="ECO:0000256" key="9">
    <source>
        <dbReference type="SAM" id="MobiDB-lite"/>
    </source>
</evidence>
<sequence length="236" mass="25138">DQPAVESDAHSRTPPSLPPSLTPPLLPPSPPAQPFWSGPLGLARGPSACGAPSQGCRACLPALPASMPAGAGARQAALAALAALARASPGGFVYDPEQRIESARLFGNLNKYAYYFTDVMVGLPVSQRTSVIIDTGSRLVGFPCSQCTHCGDHLDPAFDLTSSGTARWFNCSTSCPGSCLDGRCPYRESYAEGSTVAGYWFEDFLELGDPDNRNPPVRENQWNPEVQIGNFRRLPI</sequence>
<comment type="caution">
    <text evidence="11">The sequence shown here is derived from an EMBL/GenBank/DDBJ whole genome shotgun (WGS) entry which is preliminary data.</text>
</comment>
<evidence type="ECO:0000256" key="8">
    <source>
        <dbReference type="ARBA" id="ARBA00023136"/>
    </source>
</evidence>
<keyword evidence="4" id="KW-0812">Transmembrane</keyword>
<dbReference type="EMBL" id="CAUYUJ010003669">
    <property type="protein sequence ID" value="CAK0806198.1"/>
    <property type="molecule type" value="Genomic_DNA"/>
</dbReference>
<feature type="compositionally biased region" description="Pro residues" evidence="9">
    <location>
        <begin position="15"/>
        <end position="33"/>
    </location>
</feature>
<dbReference type="PANTHER" id="PTHR13683:SF375">
    <property type="entry name" value="PEPTIDASE A1 DOMAIN-CONTAINING PROTEIN"/>
    <property type="match status" value="1"/>
</dbReference>
<proteinExistence type="inferred from homology"/>
<dbReference type="InterPro" id="IPR032861">
    <property type="entry name" value="TAXi_N"/>
</dbReference>
<comment type="similarity">
    <text evidence="2">Belongs to the peptidase A1 family.</text>
</comment>
<evidence type="ECO:0000256" key="6">
    <source>
        <dbReference type="ARBA" id="ARBA00022801"/>
    </source>
</evidence>
<gene>
    <name evidence="11" type="ORF">PCOR1329_LOCUS12520</name>
</gene>
<protein>
    <recommendedName>
        <fullName evidence="10">Peptidase A1 domain-containing protein</fullName>
    </recommendedName>
</protein>
<dbReference type="PROSITE" id="PS51767">
    <property type="entry name" value="PEPTIDASE_A1"/>
    <property type="match status" value="1"/>
</dbReference>
<dbReference type="InterPro" id="IPR001461">
    <property type="entry name" value="Aspartic_peptidase_A1"/>
</dbReference>
<organism evidence="11 12">
    <name type="scientific">Prorocentrum cordatum</name>
    <dbReference type="NCBI Taxonomy" id="2364126"/>
    <lineage>
        <taxon>Eukaryota</taxon>
        <taxon>Sar</taxon>
        <taxon>Alveolata</taxon>
        <taxon>Dinophyceae</taxon>
        <taxon>Prorocentrales</taxon>
        <taxon>Prorocentraceae</taxon>
        <taxon>Prorocentrum</taxon>
    </lineage>
</organism>
<dbReference type="PANTHER" id="PTHR13683">
    <property type="entry name" value="ASPARTYL PROTEASES"/>
    <property type="match status" value="1"/>
</dbReference>
<keyword evidence="8" id="KW-0472">Membrane</keyword>
<evidence type="ECO:0000313" key="12">
    <source>
        <dbReference type="Proteomes" id="UP001189429"/>
    </source>
</evidence>
<evidence type="ECO:0000256" key="4">
    <source>
        <dbReference type="ARBA" id="ARBA00022692"/>
    </source>
</evidence>
<evidence type="ECO:0000256" key="1">
    <source>
        <dbReference type="ARBA" id="ARBA00004370"/>
    </source>
</evidence>
<keyword evidence="7" id="KW-1133">Transmembrane helix</keyword>
<name>A0ABN9QJI1_9DINO</name>
<evidence type="ECO:0000256" key="2">
    <source>
        <dbReference type="ARBA" id="ARBA00007447"/>
    </source>
</evidence>
<evidence type="ECO:0000256" key="7">
    <source>
        <dbReference type="ARBA" id="ARBA00022989"/>
    </source>
</evidence>
<evidence type="ECO:0000259" key="10">
    <source>
        <dbReference type="PROSITE" id="PS51767"/>
    </source>
</evidence>
<feature type="domain" description="Peptidase A1" evidence="10">
    <location>
        <begin position="115"/>
        <end position="236"/>
    </location>
</feature>
<keyword evidence="3" id="KW-0645">Protease</keyword>
<feature type="region of interest" description="Disordered" evidence="9">
    <location>
        <begin position="1"/>
        <end position="37"/>
    </location>
</feature>
<dbReference type="InterPro" id="IPR033121">
    <property type="entry name" value="PEPTIDASE_A1"/>
</dbReference>
<comment type="subcellular location">
    <subcellularLocation>
        <location evidence="1">Membrane</location>
    </subcellularLocation>
</comment>
<keyword evidence="5" id="KW-0732">Signal</keyword>
<reference evidence="11" key="1">
    <citation type="submission" date="2023-10" db="EMBL/GenBank/DDBJ databases">
        <authorList>
            <person name="Chen Y."/>
            <person name="Shah S."/>
            <person name="Dougan E. K."/>
            <person name="Thang M."/>
            <person name="Chan C."/>
        </authorList>
    </citation>
    <scope>NUCLEOTIDE SEQUENCE [LARGE SCALE GENOMIC DNA]</scope>
</reference>
<evidence type="ECO:0000256" key="5">
    <source>
        <dbReference type="ARBA" id="ARBA00022729"/>
    </source>
</evidence>
<evidence type="ECO:0000313" key="11">
    <source>
        <dbReference type="EMBL" id="CAK0806198.1"/>
    </source>
</evidence>
<evidence type="ECO:0000256" key="3">
    <source>
        <dbReference type="ARBA" id="ARBA00022670"/>
    </source>
</evidence>
<accession>A0ABN9QJI1</accession>
<dbReference type="Proteomes" id="UP001189429">
    <property type="component" value="Unassembled WGS sequence"/>
</dbReference>